<gene>
    <name evidence="3" type="ORF">BJX66DRAFT_348171</name>
</gene>
<evidence type="ECO:0000313" key="4">
    <source>
        <dbReference type="Proteomes" id="UP001610563"/>
    </source>
</evidence>
<dbReference type="PANTHER" id="PTHR43135:SF3">
    <property type="entry name" value="ALPHA-D-RIBOSE 1-METHYLPHOSPHONATE 5-TRIPHOSPHATE DIPHOSPHATASE"/>
    <property type="match status" value="1"/>
</dbReference>
<dbReference type="InterPro" id="IPR011059">
    <property type="entry name" value="Metal-dep_hydrolase_composite"/>
</dbReference>
<accession>A0ABR4FMZ5</accession>
<name>A0ABR4FMZ5_9EURO</name>
<proteinExistence type="predicted"/>
<reference evidence="3 4" key="1">
    <citation type="submission" date="2024-07" db="EMBL/GenBank/DDBJ databases">
        <title>Section-level genome sequencing and comparative genomics of Aspergillus sections Usti and Cavernicolus.</title>
        <authorList>
            <consortium name="Lawrence Berkeley National Laboratory"/>
            <person name="Nybo J.L."/>
            <person name="Vesth T.C."/>
            <person name="Theobald S."/>
            <person name="Frisvad J.C."/>
            <person name="Larsen T.O."/>
            <person name="Kjaerboelling I."/>
            <person name="Rothschild-Mancinelli K."/>
            <person name="Lyhne E.K."/>
            <person name="Kogle M.E."/>
            <person name="Barry K."/>
            <person name="Clum A."/>
            <person name="Na H."/>
            <person name="Ledsgaard L."/>
            <person name="Lin J."/>
            <person name="Lipzen A."/>
            <person name="Kuo A."/>
            <person name="Riley R."/>
            <person name="Mondo S."/>
            <person name="Labutti K."/>
            <person name="Haridas S."/>
            <person name="Pangalinan J."/>
            <person name="Salamov A.A."/>
            <person name="Simmons B.A."/>
            <person name="Magnuson J.K."/>
            <person name="Chen J."/>
            <person name="Drula E."/>
            <person name="Henrissat B."/>
            <person name="Wiebenga A."/>
            <person name="Lubbers R.J."/>
            <person name="Gomes A.C."/>
            <person name="Makela M.R."/>
            <person name="Stajich J."/>
            <person name="Grigoriev I.V."/>
            <person name="Mortensen U.H."/>
            <person name="De Vries R.P."/>
            <person name="Baker S.E."/>
            <person name="Andersen M.R."/>
        </authorList>
    </citation>
    <scope>NUCLEOTIDE SEQUENCE [LARGE SCALE GENOMIC DNA]</scope>
    <source>
        <strain evidence="3 4">CBS 209.92</strain>
    </source>
</reference>
<feature type="domain" description="Amidohydrolase-related" evidence="2">
    <location>
        <begin position="75"/>
        <end position="376"/>
    </location>
</feature>
<evidence type="ECO:0000259" key="2">
    <source>
        <dbReference type="Pfam" id="PF01979"/>
    </source>
</evidence>
<evidence type="ECO:0000313" key="3">
    <source>
        <dbReference type="EMBL" id="KAL2784641.1"/>
    </source>
</evidence>
<dbReference type="Pfam" id="PF01979">
    <property type="entry name" value="Amidohydro_1"/>
    <property type="match status" value="1"/>
</dbReference>
<keyword evidence="1" id="KW-0732">Signal</keyword>
<dbReference type="EMBL" id="JBFTWV010000172">
    <property type="protein sequence ID" value="KAL2784641.1"/>
    <property type="molecule type" value="Genomic_DNA"/>
</dbReference>
<dbReference type="InterPro" id="IPR051781">
    <property type="entry name" value="Metallo-dep_Hydrolase"/>
</dbReference>
<protein>
    <recommendedName>
        <fullName evidence="2">Amidohydrolase-related domain-containing protein</fullName>
    </recommendedName>
</protein>
<feature type="signal peptide" evidence="1">
    <location>
        <begin position="1"/>
        <end position="16"/>
    </location>
</feature>
<sequence length="383" mass="39848">MLTITCISAFLTIASACGLPSGVEKREVTKTAIQNVHVWNGNSFSPNLSTVVFINGKLSNAPSLGATVVDGNGGYLLPGLIDAHTHITDCAYLDAMRRYGVTTALDMGTYPVSSIDACRASGVTDIRTSGAAATVNGTLISQLPGFPADSLIPNPAAGRRFVRNRIAQGADYIKVFLDPLGPDEATLAAVVQAAHAAGKLVVTHATTYADYSTAEAADADFPTHVPLDKAIDDPSIAKLLSNGQVSIPTLIMMQSIVNNTGAPPVVYTLNAQGSATNMYNAGVPILVGTDANANPYVPANPPFGSSFHDELKLLVQAGVSPVDAIRGATSLAANKFRLYDRGSIQAGLRADLLLLSADPTEDIGNSLAIEKVWVNGVEFDPSA</sequence>
<dbReference type="Gene3D" id="3.30.110.90">
    <property type="entry name" value="Amidohydrolase"/>
    <property type="match status" value="1"/>
</dbReference>
<keyword evidence="4" id="KW-1185">Reference proteome</keyword>
<organism evidence="3 4">
    <name type="scientific">Aspergillus keveii</name>
    <dbReference type="NCBI Taxonomy" id="714993"/>
    <lineage>
        <taxon>Eukaryota</taxon>
        <taxon>Fungi</taxon>
        <taxon>Dikarya</taxon>
        <taxon>Ascomycota</taxon>
        <taxon>Pezizomycotina</taxon>
        <taxon>Eurotiomycetes</taxon>
        <taxon>Eurotiomycetidae</taxon>
        <taxon>Eurotiales</taxon>
        <taxon>Aspergillaceae</taxon>
        <taxon>Aspergillus</taxon>
        <taxon>Aspergillus subgen. Nidulantes</taxon>
    </lineage>
</organism>
<dbReference type="Proteomes" id="UP001610563">
    <property type="component" value="Unassembled WGS sequence"/>
</dbReference>
<dbReference type="PANTHER" id="PTHR43135">
    <property type="entry name" value="ALPHA-D-RIBOSE 1-METHYLPHOSPHONATE 5-TRIPHOSPHATE DIPHOSPHATASE"/>
    <property type="match status" value="1"/>
</dbReference>
<dbReference type="Gene3D" id="2.30.40.10">
    <property type="entry name" value="Urease, subunit C, domain 1"/>
    <property type="match status" value="1"/>
</dbReference>
<evidence type="ECO:0000256" key="1">
    <source>
        <dbReference type="SAM" id="SignalP"/>
    </source>
</evidence>
<dbReference type="InterPro" id="IPR006680">
    <property type="entry name" value="Amidohydro-rel"/>
</dbReference>
<dbReference type="Gene3D" id="3.40.50.10910">
    <property type="entry name" value="Amidohydrolase"/>
    <property type="match status" value="1"/>
</dbReference>
<dbReference type="InterPro" id="IPR032466">
    <property type="entry name" value="Metal_Hydrolase"/>
</dbReference>
<dbReference type="Gene3D" id="1.20.58.520">
    <property type="entry name" value="Amidohydrolase"/>
    <property type="match status" value="1"/>
</dbReference>
<dbReference type="SUPFAM" id="SSF51338">
    <property type="entry name" value="Composite domain of metallo-dependent hydrolases"/>
    <property type="match status" value="1"/>
</dbReference>
<dbReference type="SUPFAM" id="SSF51556">
    <property type="entry name" value="Metallo-dependent hydrolases"/>
    <property type="match status" value="1"/>
</dbReference>
<feature type="chain" id="PRO_5045163349" description="Amidohydrolase-related domain-containing protein" evidence="1">
    <location>
        <begin position="17"/>
        <end position="383"/>
    </location>
</feature>
<comment type="caution">
    <text evidence="3">The sequence shown here is derived from an EMBL/GenBank/DDBJ whole genome shotgun (WGS) entry which is preliminary data.</text>
</comment>